<dbReference type="Pfam" id="PF14559">
    <property type="entry name" value="TPR_19"/>
    <property type="match status" value="1"/>
</dbReference>
<reference evidence="3" key="1">
    <citation type="submission" date="2017-01" db="EMBL/GenBank/DDBJ databases">
        <authorList>
            <person name="Wolfgang W.J."/>
            <person name="Cole J."/>
            <person name="Wroblewski D."/>
            <person name="Mcginnis J."/>
            <person name="Musser K.A."/>
        </authorList>
    </citation>
    <scope>NUCLEOTIDE SEQUENCE [LARGE SCALE GENOMIC DNA]</scope>
    <source>
        <strain evidence="3">DSM 19151</strain>
    </source>
</reference>
<dbReference type="Gene3D" id="1.25.40.10">
    <property type="entry name" value="Tetratricopeptide repeat domain"/>
    <property type="match status" value="1"/>
</dbReference>
<proteinExistence type="predicted"/>
<dbReference type="EMBL" id="MTBO01000002">
    <property type="protein sequence ID" value="OSI18499.1"/>
    <property type="molecule type" value="Genomic_DNA"/>
</dbReference>
<evidence type="ECO:0000313" key="3">
    <source>
        <dbReference type="Proteomes" id="UP000193118"/>
    </source>
</evidence>
<comment type="caution">
    <text evidence="2">The sequence shown here is derived from an EMBL/GenBank/DDBJ whole genome shotgun (WGS) entry which is preliminary data.</text>
</comment>
<dbReference type="STRING" id="194197.BWD09_01640"/>
<dbReference type="OrthoDB" id="9766710at2"/>
<accession>A0A1X3DEX7</accession>
<dbReference type="GeneID" id="94579935"/>
<dbReference type="RefSeq" id="WP_085364998.1">
    <property type="nucleotide sequence ID" value="NZ_CAUJPZ010000008.1"/>
</dbReference>
<sequence>MFFGRTEIHSAALAVMLLFAGSVYAVGETPKQPPQAVQQAAKKSLYSPEERALEYERRAGIVERANDMFTLLGGEMALQKGEPGTALATYLVMLNRTKSPEVAERAMEMAVSLNAYQQAEQIYQKWREIEPVPGNAQKRMAWARDLVTGKTDRTGKDLDDILKHANEEQVRRIFLLLSQISVQQPQLAGKIGKDVHKATKRYADLPEAAIADLIFSAQNNKERDAVNALQRLAKLDTEILPPTEATLRLVAQHSPKILRRFFTETDTAKLSPVWQEMEISSLIADGQNDRAYQRLQTLLNQNPNADLYIQAAILSVSREEDISTVGSYLDKAYRIGTSEQKSRAAVIGAMRYADVKDFKQAKSWVDKITAPEYVFDKAVLKASIEAEQGNGSKALAEARRAQRLPEQQGRFFSMSDVQRVYLFALSKHNSPREALVELNALAANAEKQPGGKERLPDILYQRAMLYADKLGQPEKAVADLRRYLELNPNSAAGLNALGYTMFSLPEYDVEEAFRLIQAAYQQEPESAAINDSMGWAYYLKGDAQSALPYLEYAYAQFPDPEVAAHLGEVLWKLGQQEKAKSVWREGLNKGADDAVLQKTLQRLGVKLPAAGSKTNRRK</sequence>
<evidence type="ECO:0000256" key="1">
    <source>
        <dbReference type="SAM" id="SignalP"/>
    </source>
</evidence>
<dbReference type="Proteomes" id="UP000193118">
    <property type="component" value="Unassembled WGS sequence"/>
</dbReference>
<dbReference type="SMART" id="SM00028">
    <property type="entry name" value="TPR"/>
    <property type="match status" value="2"/>
</dbReference>
<dbReference type="InterPro" id="IPR011990">
    <property type="entry name" value="TPR-like_helical_dom_sf"/>
</dbReference>
<dbReference type="SUPFAM" id="SSF48452">
    <property type="entry name" value="TPR-like"/>
    <property type="match status" value="1"/>
</dbReference>
<organism evidence="2 3">
    <name type="scientific">Neisseria dentiae</name>
    <dbReference type="NCBI Taxonomy" id="194197"/>
    <lineage>
        <taxon>Bacteria</taxon>
        <taxon>Pseudomonadati</taxon>
        <taxon>Pseudomonadota</taxon>
        <taxon>Betaproteobacteria</taxon>
        <taxon>Neisseriales</taxon>
        <taxon>Neisseriaceae</taxon>
        <taxon>Neisseria</taxon>
    </lineage>
</organism>
<evidence type="ECO:0008006" key="4">
    <source>
        <dbReference type="Google" id="ProtNLM"/>
    </source>
</evidence>
<feature type="signal peptide" evidence="1">
    <location>
        <begin position="1"/>
        <end position="25"/>
    </location>
</feature>
<keyword evidence="3" id="KW-1185">Reference proteome</keyword>
<keyword evidence="1" id="KW-0732">Signal</keyword>
<evidence type="ECO:0000313" key="2">
    <source>
        <dbReference type="EMBL" id="OSI18499.1"/>
    </source>
</evidence>
<dbReference type="Pfam" id="PF13181">
    <property type="entry name" value="TPR_8"/>
    <property type="match status" value="1"/>
</dbReference>
<dbReference type="InterPro" id="IPR019734">
    <property type="entry name" value="TPR_rpt"/>
</dbReference>
<gene>
    <name evidence="2" type="ORF">BWD09_01640</name>
</gene>
<feature type="chain" id="PRO_5012936721" description="Tetratricopeptide repeat protein" evidence="1">
    <location>
        <begin position="26"/>
        <end position="618"/>
    </location>
</feature>
<dbReference type="AlphaFoldDB" id="A0A1X3DEX7"/>
<protein>
    <recommendedName>
        <fullName evidence="4">Tetratricopeptide repeat protein</fullName>
    </recommendedName>
</protein>
<name>A0A1X3DEX7_9NEIS</name>